<accession>A0A9P3GGQ2</accession>
<keyword evidence="7" id="KW-1185">Reference proteome</keyword>
<dbReference type="PROSITE" id="PS50865">
    <property type="entry name" value="ZF_MYND_2"/>
    <property type="match status" value="1"/>
</dbReference>
<evidence type="ECO:0000259" key="5">
    <source>
        <dbReference type="PROSITE" id="PS50865"/>
    </source>
</evidence>
<comment type="caution">
    <text evidence="6">The sequence shown here is derived from an EMBL/GenBank/DDBJ whole genome shotgun (WGS) entry which is preliminary data.</text>
</comment>
<dbReference type="EMBL" id="BPQB01000032">
    <property type="protein sequence ID" value="GJE93390.1"/>
    <property type="molecule type" value="Genomic_DNA"/>
</dbReference>
<dbReference type="Proteomes" id="UP000703269">
    <property type="component" value="Unassembled WGS sequence"/>
</dbReference>
<evidence type="ECO:0000313" key="6">
    <source>
        <dbReference type="EMBL" id="GJE93390.1"/>
    </source>
</evidence>
<keyword evidence="2 4" id="KW-0863">Zinc-finger</keyword>
<sequence length="555" mass="62418">MPRSRRARAREPTSEDELEAMAEQINHFRNAAEHLEGVMTEEFVKHPERAGAALRRVHGLRRDLTKRYDFIDRLESWADFMSNSEELWEGAFDGGLPQALLQVALDRQIYTGMFVDEKATDYVLGVYACLSKAVAHAVVGTCDRLHKAGGGARWAGEVMQNFPRLWSLLVQLRQLVTFGCTDDGMVLLPDSTIGKQANKFRDLICDLLISHIYICDAEEGRKPSMYRGDIGHVALLALACGSYIPHTRPRLISIFREVTLTRSQTDLDAFLDRAIACQTLIPSRFIRSMSDLLYDEELLDSELYRALVSLMTLLQYKPLETARGANTQFPLDLMCAAQRQVCSGESEQKTWEILQYTFVHITMILARDSGTRARRFNRAFSHYLILLAAHSLCFAAQDTTDDQGECLGGIMGILTSDADIMDDASFPRALNASFRASVHQVWHRAHARLAALPAARAPHQAKVARWWRDFGAKCGVDVDAPYVAEAPAGAGAADAAGWTKDRGCAWRECLCFGERPHHKLRKCKRCERVLYCSKRCQTQDWSEGGHKWVCRQSSP</sequence>
<proteinExistence type="predicted"/>
<dbReference type="GO" id="GO:0008270">
    <property type="term" value="F:zinc ion binding"/>
    <property type="evidence" value="ECO:0007669"/>
    <property type="project" value="UniProtKB-KW"/>
</dbReference>
<gene>
    <name evidence="6" type="ORF">PsYK624_095490</name>
</gene>
<protein>
    <submittedName>
        <fullName evidence="6">Zinc finger MYND domain-containing protein</fullName>
    </submittedName>
</protein>
<reference evidence="6 7" key="1">
    <citation type="submission" date="2021-08" db="EMBL/GenBank/DDBJ databases">
        <title>Draft Genome Sequence of Phanerochaete sordida strain YK-624.</title>
        <authorList>
            <person name="Mori T."/>
            <person name="Dohra H."/>
            <person name="Suzuki T."/>
            <person name="Kawagishi H."/>
            <person name="Hirai H."/>
        </authorList>
    </citation>
    <scope>NUCLEOTIDE SEQUENCE [LARGE SCALE GENOMIC DNA]</scope>
    <source>
        <strain evidence="6 7">YK-624</strain>
    </source>
</reference>
<feature type="domain" description="MYND-type" evidence="5">
    <location>
        <begin position="509"/>
        <end position="550"/>
    </location>
</feature>
<evidence type="ECO:0000256" key="4">
    <source>
        <dbReference type="PROSITE-ProRule" id="PRU00134"/>
    </source>
</evidence>
<dbReference type="AlphaFoldDB" id="A0A9P3GGQ2"/>
<evidence type="ECO:0000313" key="7">
    <source>
        <dbReference type="Proteomes" id="UP000703269"/>
    </source>
</evidence>
<evidence type="ECO:0000256" key="3">
    <source>
        <dbReference type="ARBA" id="ARBA00022833"/>
    </source>
</evidence>
<dbReference type="SUPFAM" id="SSF144232">
    <property type="entry name" value="HIT/MYND zinc finger-like"/>
    <property type="match status" value="1"/>
</dbReference>
<keyword evidence="1" id="KW-0479">Metal-binding</keyword>
<organism evidence="6 7">
    <name type="scientific">Phanerochaete sordida</name>
    <dbReference type="NCBI Taxonomy" id="48140"/>
    <lineage>
        <taxon>Eukaryota</taxon>
        <taxon>Fungi</taxon>
        <taxon>Dikarya</taxon>
        <taxon>Basidiomycota</taxon>
        <taxon>Agaricomycotina</taxon>
        <taxon>Agaricomycetes</taxon>
        <taxon>Polyporales</taxon>
        <taxon>Phanerochaetaceae</taxon>
        <taxon>Phanerochaete</taxon>
    </lineage>
</organism>
<evidence type="ECO:0000256" key="1">
    <source>
        <dbReference type="ARBA" id="ARBA00022723"/>
    </source>
</evidence>
<dbReference type="Pfam" id="PF01753">
    <property type="entry name" value="zf-MYND"/>
    <property type="match status" value="1"/>
</dbReference>
<dbReference type="OrthoDB" id="3043214at2759"/>
<dbReference type="Gene3D" id="6.10.140.2220">
    <property type="match status" value="1"/>
</dbReference>
<keyword evidence="3" id="KW-0862">Zinc</keyword>
<evidence type="ECO:0000256" key="2">
    <source>
        <dbReference type="ARBA" id="ARBA00022771"/>
    </source>
</evidence>
<dbReference type="InterPro" id="IPR002893">
    <property type="entry name" value="Znf_MYND"/>
</dbReference>
<name>A0A9P3GGQ2_9APHY</name>